<keyword evidence="3" id="KW-1185">Reference proteome</keyword>
<evidence type="ECO:0000313" key="3">
    <source>
        <dbReference type="Proteomes" id="UP000266178"/>
    </source>
</evidence>
<proteinExistence type="predicted"/>
<name>A0A399F850_9DEIN</name>
<evidence type="ECO:0000256" key="1">
    <source>
        <dbReference type="SAM" id="Phobius"/>
    </source>
</evidence>
<dbReference type="EMBL" id="QWLB01000022">
    <property type="protein sequence ID" value="RIH92290.1"/>
    <property type="molecule type" value="Genomic_DNA"/>
</dbReference>
<dbReference type="AlphaFoldDB" id="A0A399F850"/>
<evidence type="ECO:0008006" key="4">
    <source>
        <dbReference type="Google" id="ProtNLM"/>
    </source>
</evidence>
<reference evidence="2 3" key="1">
    <citation type="submission" date="2018-08" db="EMBL/GenBank/DDBJ databases">
        <title>Meiothermus granaticius genome AF-68 sequencing project.</title>
        <authorList>
            <person name="Da Costa M.S."/>
            <person name="Albuquerque L."/>
            <person name="Raposo P."/>
            <person name="Froufe H.J.C."/>
            <person name="Barroso C.S."/>
            <person name="Egas C."/>
        </authorList>
    </citation>
    <scope>NUCLEOTIDE SEQUENCE [LARGE SCALE GENOMIC DNA]</scope>
    <source>
        <strain evidence="2 3">AF-68</strain>
    </source>
</reference>
<evidence type="ECO:0000313" key="2">
    <source>
        <dbReference type="EMBL" id="RIH92290.1"/>
    </source>
</evidence>
<dbReference type="Proteomes" id="UP000266178">
    <property type="component" value="Unassembled WGS sequence"/>
</dbReference>
<dbReference type="RefSeq" id="WP_119357324.1">
    <property type="nucleotide sequence ID" value="NZ_BJXM01000005.1"/>
</dbReference>
<organism evidence="2 3">
    <name type="scientific">Meiothermus granaticius NBRC 107808</name>
    <dbReference type="NCBI Taxonomy" id="1227551"/>
    <lineage>
        <taxon>Bacteria</taxon>
        <taxon>Thermotogati</taxon>
        <taxon>Deinococcota</taxon>
        <taxon>Deinococci</taxon>
        <taxon>Thermales</taxon>
        <taxon>Thermaceae</taxon>
        <taxon>Meiothermus</taxon>
    </lineage>
</organism>
<dbReference type="OrthoDB" id="8563966at2"/>
<sequence>MRTRNIVLLAIFVLMALFAWRNWSVFIEERPLSLFFTQVQAPFGLVMLIVLAVLVIVYFLYTVALETAALLEVKRYARELLSTRKLAEDAETSRFTELKKWLEEELSGLKAVQPAGLETKLQDVLTRIDQAEADLREDIEKAGNTLAAYIGELEDQITGQDSHSPPPR</sequence>
<keyword evidence="1" id="KW-1133">Transmembrane helix</keyword>
<feature type="transmembrane region" description="Helical" evidence="1">
    <location>
        <begin position="45"/>
        <end position="71"/>
    </location>
</feature>
<gene>
    <name evidence="2" type="ORF">Mgrana_01841</name>
</gene>
<comment type="caution">
    <text evidence="2">The sequence shown here is derived from an EMBL/GenBank/DDBJ whole genome shotgun (WGS) entry which is preliminary data.</text>
</comment>
<keyword evidence="1" id="KW-0472">Membrane</keyword>
<accession>A0A399F850</accession>
<keyword evidence="1" id="KW-0812">Transmembrane</keyword>
<protein>
    <recommendedName>
        <fullName evidence="4">Signal transduction histidine kinase</fullName>
    </recommendedName>
</protein>